<reference evidence="8 9" key="1">
    <citation type="submission" date="2021-05" db="EMBL/GenBank/DDBJ databases">
        <authorList>
            <person name="Zahm M."/>
            <person name="Klopp C."/>
            <person name="Cabau C."/>
            <person name="Kuhl H."/>
            <person name="Suciu R."/>
            <person name="Ciorpac M."/>
            <person name="Holostenco D."/>
            <person name="Gessner J."/>
            <person name="Wuertz S."/>
            <person name="Hohne C."/>
            <person name="Stock M."/>
            <person name="Gislard M."/>
            <person name="Lluch J."/>
            <person name="Milhes M."/>
            <person name="Lampietro C."/>
            <person name="Lopez Roques C."/>
            <person name="Donnadieu C."/>
            <person name="Du K."/>
            <person name="Schartl M."/>
            <person name="Guiguen Y."/>
        </authorList>
    </citation>
    <scope>NUCLEOTIDE SEQUENCE [LARGE SCALE GENOMIC DNA]</scope>
    <source>
        <strain evidence="8">Hh-F2</strain>
        <tissue evidence="8">Blood</tissue>
    </source>
</reference>
<sequence length="575" mass="64938">MPVKEKQACLGKIIHLLNNLILMSIVVSWDEVMAQNVPGLVKFSLGQFQNLSVTQNFPVEAVLTRIPGDITHIIFQFHSQYRNATVSYDQAPTSNTSLTAHDVGLVSALRLQQNSLQWYMESPESKPVSGMAVILPYKVRDPVPGGCNLEYNLDIEPNIYLHYNLFETIIRFAPANIGYARGQTAPSCNVSSGQTSRRRLEYDIYQYFLPESDLSEQVFIGHIQKMANIHEVVANGKKLMTLSSNDQPMVSFSSLPGQGVIYSIIVRDPVFNTSASYVPVHTYACSFTSTLDNCYTLGKISTKVFFTIAGMAGLFICFFGHSFFKSELFCMGFIFTAFLFFLLITRTTPLSYDMRLSLTALMGVMGGVLLVLCWWRFGSPLLSILIVGLILGFLFSSIFFFTPIGDFEIFRSDVVFWLTFTSIALVVPLICVRFPREGNITACGVVGGYTVILAVDTYTYTSLTYITLDILKRALNNNFSKAFTNVPFQDIDFIMITVWAVLAVSGMVLQLYRERTRPVFPPSPYMMWKQERERRKTNILDPSYHVPPLRARLKSRVDEMFRREEPAGERTPLLL</sequence>
<feature type="transmembrane region" description="Helical" evidence="5">
    <location>
        <begin position="356"/>
        <end position="375"/>
    </location>
</feature>
<dbReference type="EMBL" id="JAHFZB010000007">
    <property type="protein sequence ID" value="KAK6487964.1"/>
    <property type="molecule type" value="Genomic_DNA"/>
</dbReference>
<feature type="domain" description="TM7S3/TM198-like" evidence="7">
    <location>
        <begin position="307"/>
        <end position="511"/>
    </location>
</feature>
<keyword evidence="9" id="KW-1185">Reference proteome</keyword>
<feature type="transmembrane region" description="Helical" evidence="5">
    <location>
        <begin position="304"/>
        <end position="321"/>
    </location>
</feature>
<feature type="transmembrane region" description="Helical" evidence="5">
    <location>
        <begin position="328"/>
        <end position="344"/>
    </location>
</feature>
<evidence type="ECO:0000259" key="7">
    <source>
        <dbReference type="Pfam" id="PF13886"/>
    </source>
</evidence>
<feature type="transmembrane region" description="Helical" evidence="5">
    <location>
        <begin position="493"/>
        <end position="512"/>
    </location>
</feature>
<dbReference type="Pfam" id="PF25992">
    <property type="entry name" value="Ig_TM7SF3_N"/>
    <property type="match status" value="1"/>
</dbReference>
<dbReference type="InterPro" id="IPR025256">
    <property type="entry name" value="TM7S3/TM198-like_dom"/>
</dbReference>
<feature type="transmembrane region" description="Helical" evidence="5">
    <location>
        <begin position="439"/>
        <end position="460"/>
    </location>
</feature>
<evidence type="ECO:0000256" key="3">
    <source>
        <dbReference type="ARBA" id="ARBA00022989"/>
    </source>
</evidence>
<dbReference type="PANTHER" id="PTHR15937:SF3">
    <property type="entry name" value="TRANSMEMBRANE 7 SUPERFAMILY MEMBER 3"/>
    <property type="match status" value="1"/>
</dbReference>
<keyword evidence="4 5" id="KW-0472">Membrane</keyword>
<dbReference type="InterPro" id="IPR042502">
    <property type="entry name" value="TM7SF3"/>
</dbReference>
<protein>
    <submittedName>
        <fullName evidence="8">Transmembrane 7 superfamily member 3-like</fullName>
    </submittedName>
</protein>
<evidence type="ECO:0000256" key="2">
    <source>
        <dbReference type="ARBA" id="ARBA00022692"/>
    </source>
</evidence>
<evidence type="ECO:0000256" key="4">
    <source>
        <dbReference type="ARBA" id="ARBA00023136"/>
    </source>
</evidence>
<evidence type="ECO:0000256" key="1">
    <source>
        <dbReference type="ARBA" id="ARBA00004141"/>
    </source>
</evidence>
<keyword evidence="3 5" id="KW-1133">Transmembrane helix</keyword>
<comment type="caution">
    <text evidence="8">The sequence shown here is derived from an EMBL/GenBank/DDBJ whole genome shotgun (WGS) entry which is preliminary data.</text>
</comment>
<proteinExistence type="predicted"/>
<evidence type="ECO:0000256" key="5">
    <source>
        <dbReference type="SAM" id="Phobius"/>
    </source>
</evidence>
<keyword evidence="2 5" id="KW-0812">Transmembrane</keyword>
<keyword evidence="6" id="KW-0732">Signal</keyword>
<comment type="subcellular location">
    <subcellularLocation>
        <location evidence="1">Membrane</location>
        <topology evidence="1">Multi-pass membrane protein</topology>
    </subcellularLocation>
</comment>
<evidence type="ECO:0000256" key="6">
    <source>
        <dbReference type="SAM" id="SignalP"/>
    </source>
</evidence>
<feature type="transmembrane region" description="Helical" evidence="5">
    <location>
        <begin position="414"/>
        <end position="432"/>
    </location>
</feature>
<name>A0ABR0ZTD3_HUSHU</name>
<feature type="chain" id="PRO_5045200639" evidence="6">
    <location>
        <begin position="35"/>
        <end position="575"/>
    </location>
</feature>
<organism evidence="8 9">
    <name type="scientific">Huso huso</name>
    <name type="common">Beluga</name>
    <name type="synonym">Acipenser huso</name>
    <dbReference type="NCBI Taxonomy" id="61971"/>
    <lineage>
        <taxon>Eukaryota</taxon>
        <taxon>Metazoa</taxon>
        <taxon>Chordata</taxon>
        <taxon>Craniata</taxon>
        <taxon>Vertebrata</taxon>
        <taxon>Euteleostomi</taxon>
        <taxon>Actinopterygii</taxon>
        <taxon>Chondrostei</taxon>
        <taxon>Acipenseriformes</taxon>
        <taxon>Acipenseridae</taxon>
        <taxon>Huso</taxon>
    </lineage>
</organism>
<accession>A0ABR0ZTD3</accession>
<evidence type="ECO:0000313" key="9">
    <source>
        <dbReference type="Proteomes" id="UP001369086"/>
    </source>
</evidence>
<dbReference type="Pfam" id="PF13886">
    <property type="entry name" value="TM7S3_TM198"/>
    <property type="match status" value="1"/>
</dbReference>
<dbReference type="PANTHER" id="PTHR15937">
    <property type="entry name" value="TRANSMEMBRANE 7 SUPERFAMILY MEMBER 3"/>
    <property type="match status" value="1"/>
</dbReference>
<gene>
    <name evidence="8" type="ORF">HHUSO_G9290</name>
</gene>
<dbReference type="Proteomes" id="UP001369086">
    <property type="component" value="Unassembled WGS sequence"/>
</dbReference>
<feature type="signal peptide" evidence="6">
    <location>
        <begin position="1"/>
        <end position="34"/>
    </location>
</feature>
<evidence type="ECO:0000313" key="8">
    <source>
        <dbReference type="EMBL" id="KAK6487964.1"/>
    </source>
</evidence>
<feature type="transmembrane region" description="Helical" evidence="5">
    <location>
        <begin position="382"/>
        <end position="402"/>
    </location>
</feature>